<proteinExistence type="predicted"/>
<reference evidence="1 2" key="1">
    <citation type="journal article" date="2014" name="PLoS ONE">
        <title>Global Analysis of Gene Expression Profiles in Physic Nut (Jatropha curcas L.) Seedlings Exposed to Salt Stress.</title>
        <authorList>
            <person name="Zhang L."/>
            <person name="Zhang C."/>
            <person name="Wu P."/>
            <person name="Chen Y."/>
            <person name="Li M."/>
            <person name="Jiang H."/>
            <person name="Wu G."/>
        </authorList>
    </citation>
    <scope>NUCLEOTIDE SEQUENCE [LARGE SCALE GENOMIC DNA]</scope>
    <source>
        <strain evidence="2">cv. GZQX0401</strain>
        <tissue evidence="1">Young leaves</tissue>
    </source>
</reference>
<organism evidence="1 2">
    <name type="scientific">Jatropha curcas</name>
    <name type="common">Barbados nut</name>
    <dbReference type="NCBI Taxonomy" id="180498"/>
    <lineage>
        <taxon>Eukaryota</taxon>
        <taxon>Viridiplantae</taxon>
        <taxon>Streptophyta</taxon>
        <taxon>Embryophyta</taxon>
        <taxon>Tracheophyta</taxon>
        <taxon>Spermatophyta</taxon>
        <taxon>Magnoliopsida</taxon>
        <taxon>eudicotyledons</taxon>
        <taxon>Gunneridae</taxon>
        <taxon>Pentapetalae</taxon>
        <taxon>rosids</taxon>
        <taxon>fabids</taxon>
        <taxon>Malpighiales</taxon>
        <taxon>Euphorbiaceae</taxon>
        <taxon>Crotonoideae</taxon>
        <taxon>Jatropheae</taxon>
        <taxon>Jatropha</taxon>
    </lineage>
</organism>
<dbReference type="Proteomes" id="UP000027138">
    <property type="component" value="Unassembled WGS sequence"/>
</dbReference>
<sequence>MMHGWGVLKSRSLAGGARGVLDKHDLINLCGTGVPYSIGGACLSLSSPARVYNGCAKLARPSFFWARPAF</sequence>
<evidence type="ECO:0000313" key="2">
    <source>
        <dbReference type="Proteomes" id="UP000027138"/>
    </source>
</evidence>
<gene>
    <name evidence="1" type="ORF">JCGZ_20304</name>
</gene>
<evidence type="ECO:0000313" key="1">
    <source>
        <dbReference type="EMBL" id="KDP27080.1"/>
    </source>
</evidence>
<accession>A0A067K4A2</accession>
<dbReference type="AlphaFoldDB" id="A0A067K4A2"/>
<protein>
    <submittedName>
        <fullName evidence="1">Uncharacterized protein</fullName>
    </submittedName>
</protein>
<keyword evidence="2" id="KW-1185">Reference proteome</keyword>
<name>A0A067K4A2_JATCU</name>
<dbReference type="EMBL" id="KK914870">
    <property type="protein sequence ID" value="KDP27080.1"/>
    <property type="molecule type" value="Genomic_DNA"/>
</dbReference>